<dbReference type="PROSITE" id="PS00211">
    <property type="entry name" value="ABC_TRANSPORTER_1"/>
    <property type="match status" value="1"/>
</dbReference>
<dbReference type="EMBL" id="JACIEJ010000010">
    <property type="protein sequence ID" value="MBB3987467.1"/>
    <property type="molecule type" value="Genomic_DNA"/>
</dbReference>
<evidence type="ECO:0000259" key="4">
    <source>
        <dbReference type="PROSITE" id="PS50893"/>
    </source>
</evidence>
<dbReference type="InterPro" id="IPR003593">
    <property type="entry name" value="AAA+_ATPase"/>
</dbReference>
<comment type="caution">
    <text evidence="5">The sequence shown here is derived from an EMBL/GenBank/DDBJ whole genome shotgun (WGS) entry which is preliminary data.</text>
</comment>
<dbReference type="Proteomes" id="UP000541426">
    <property type="component" value="Unassembled WGS sequence"/>
</dbReference>
<evidence type="ECO:0000256" key="2">
    <source>
        <dbReference type="ARBA" id="ARBA00022741"/>
    </source>
</evidence>
<dbReference type="InterPro" id="IPR027417">
    <property type="entry name" value="P-loop_NTPase"/>
</dbReference>
<dbReference type="RefSeq" id="WP_183968611.1">
    <property type="nucleotide sequence ID" value="NZ_BAABBZ010000011.1"/>
</dbReference>
<reference evidence="5 6" key="1">
    <citation type="submission" date="2020-08" db="EMBL/GenBank/DDBJ databases">
        <title>Genomic Encyclopedia of Type Strains, Phase IV (KMG-IV): sequencing the most valuable type-strain genomes for metagenomic binning, comparative biology and taxonomic classification.</title>
        <authorList>
            <person name="Goeker M."/>
        </authorList>
    </citation>
    <scope>NUCLEOTIDE SEQUENCE [LARGE SCALE GENOMIC DNA]</scope>
    <source>
        <strain evidence="5 6">DSM 102235</strain>
    </source>
</reference>
<feature type="domain" description="ABC transporter" evidence="4">
    <location>
        <begin position="19"/>
        <end position="240"/>
    </location>
</feature>
<dbReference type="Pfam" id="PF00005">
    <property type="entry name" value="ABC_tran"/>
    <property type="match status" value="1"/>
</dbReference>
<dbReference type="GO" id="GO:0016887">
    <property type="term" value="F:ATP hydrolysis activity"/>
    <property type="evidence" value="ECO:0007669"/>
    <property type="project" value="InterPro"/>
</dbReference>
<dbReference type="InterPro" id="IPR003439">
    <property type="entry name" value="ABC_transporter-like_ATP-bd"/>
</dbReference>
<proteinExistence type="predicted"/>
<dbReference type="InterPro" id="IPR017871">
    <property type="entry name" value="ABC_transporter-like_CS"/>
</dbReference>
<dbReference type="AlphaFoldDB" id="A0A7W6GU48"/>
<keyword evidence="3 5" id="KW-0067">ATP-binding</keyword>
<name>A0A7W6GU48_9RHOB</name>
<dbReference type="PROSITE" id="PS50893">
    <property type="entry name" value="ABC_TRANSPORTER_2"/>
    <property type="match status" value="1"/>
</dbReference>
<organism evidence="5 6">
    <name type="scientific">Sagittula marina</name>
    <dbReference type="NCBI Taxonomy" id="943940"/>
    <lineage>
        <taxon>Bacteria</taxon>
        <taxon>Pseudomonadati</taxon>
        <taxon>Pseudomonadota</taxon>
        <taxon>Alphaproteobacteria</taxon>
        <taxon>Rhodobacterales</taxon>
        <taxon>Roseobacteraceae</taxon>
        <taxon>Sagittula</taxon>
    </lineage>
</organism>
<evidence type="ECO:0000256" key="3">
    <source>
        <dbReference type="ARBA" id="ARBA00022840"/>
    </source>
</evidence>
<accession>A0A7W6GU48</accession>
<dbReference type="GO" id="GO:0005524">
    <property type="term" value="F:ATP binding"/>
    <property type="evidence" value="ECO:0007669"/>
    <property type="project" value="UniProtKB-KW"/>
</dbReference>
<sequence length="246" mass="26728">MRDMTFPANKSAQQTAPALRMRDVRLSLGGRHVLDSLNLCIDTHGVTALMGPNGTGKTQALRLMHGLIRPTAGTVTWNDTPAEAKTSTQALVFQKPVLLRRSVAANIDFVLKARRGDRSRRDALLDHVGLLDKARQPARALSGGEAQRLALARALALDPQVLLLDEPTASLDPGSVLAIERIITQAAHQGVKVILVTHDVGQARRLADDVVFLHRGRVAEHSPAHQFFPRPQSAVARDFINGRIVV</sequence>
<keyword evidence="1" id="KW-0813">Transport</keyword>
<keyword evidence="2" id="KW-0547">Nucleotide-binding</keyword>
<protein>
    <submittedName>
        <fullName evidence="5">Tungstate transport system ATP-binding protein</fullName>
    </submittedName>
</protein>
<dbReference type="SMART" id="SM00382">
    <property type="entry name" value="AAA"/>
    <property type="match status" value="1"/>
</dbReference>
<evidence type="ECO:0000256" key="1">
    <source>
        <dbReference type="ARBA" id="ARBA00022448"/>
    </source>
</evidence>
<gene>
    <name evidence="5" type="ORF">GGQ68_003814</name>
</gene>
<keyword evidence="6" id="KW-1185">Reference proteome</keyword>
<evidence type="ECO:0000313" key="6">
    <source>
        <dbReference type="Proteomes" id="UP000541426"/>
    </source>
</evidence>
<dbReference type="Gene3D" id="3.40.50.300">
    <property type="entry name" value="P-loop containing nucleotide triphosphate hydrolases"/>
    <property type="match status" value="1"/>
</dbReference>
<dbReference type="SUPFAM" id="SSF52540">
    <property type="entry name" value="P-loop containing nucleoside triphosphate hydrolases"/>
    <property type="match status" value="1"/>
</dbReference>
<evidence type="ECO:0000313" key="5">
    <source>
        <dbReference type="EMBL" id="MBB3987467.1"/>
    </source>
</evidence>
<dbReference type="PANTHER" id="PTHR43423:SF1">
    <property type="entry name" value="ABC TRANSPORTER I FAMILY MEMBER 17"/>
    <property type="match status" value="1"/>
</dbReference>
<dbReference type="PANTHER" id="PTHR43423">
    <property type="entry name" value="ABC TRANSPORTER I FAMILY MEMBER 17"/>
    <property type="match status" value="1"/>
</dbReference>